<name>A0A1T4NY32_9PORP</name>
<dbReference type="InterPro" id="IPR025921">
    <property type="entry name" value="HmuY"/>
</dbReference>
<feature type="chain" id="PRO_5013114911" evidence="1">
    <location>
        <begin position="19"/>
        <end position="223"/>
    </location>
</feature>
<feature type="signal peptide" evidence="1">
    <location>
        <begin position="1"/>
        <end position="18"/>
    </location>
</feature>
<accession>A0A1T4NY32</accession>
<keyword evidence="1" id="KW-0732">Signal</keyword>
<evidence type="ECO:0000256" key="1">
    <source>
        <dbReference type="SAM" id="SignalP"/>
    </source>
</evidence>
<protein>
    <submittedName>
        <fullName evidence="2">HmuY protein</fullName>
    </submittedName>
</protein>
<dbReference type="RefSeq" id="WP_078737171.1">
    <property type="nucleotide sequence ID" value="NZ_FUXE01000013.1"/>
</dbReference>
<dbReference type="EMBL" id="FUXE01000013">
    <property type="protein sequence ID" value="SJZ84111.1"/>
    <property type="molecule type" value="Genomic_DNA"/>
</dbReference>
<dbReference type="OrthoDB" id="1100343at2"/>
<gene>
    <name evidence="2" type="ORF">SAMN02745171_01262</name>
</gene>
<proteinExistence type="predicted"/>
<reference evidence="3" key="1">
    <citation type="submission" date="2017-02" db="EMBL/GenBank/DDBJ databases">
        <authorList>
            <person name="Varghese N."/>
            <person name="Submissions S."/>
        </authorList>
    </citation>
    <scope>NUCLEOTIDE SEQUENCE [LARGE SCALE GENOMIC DNA]</scope>
    <source>
        <strain evidence="3">ATCC 51356</strain>
    </source>
</reference>
<dbReference type="CDD" id="cd12105">
    <property type="entry name" value="HmuY"/>
    <property type="match status" value="1"/>
</dbReference>
<dbReference type="AlphaFoldDB" id="A0A1T4NY32"/>
<dbReference type="PROSITE" id="PS51257">
    <property type="entry name" value="PROKAR_LIPOPROTEIN"/>
    <property type="match status" value="1"/>
</dbReference>
<dbReference type="Pfam" id="PF14064">
    <property type="entry name" value="HmuY"/>
    <property type="match status" value="1"/>
</dbReference>
<dbReference type="STRING" id="29524.SAMN02745171_01262"/>
<organism evidence="2 3">
    <name type="scientific">Porphyromonas circumdentaria</name>
    <dbReference type="NCBI Taxonomy" id="29524"/>
    <lineage>
        <taxon>Bacteria</taxon>
        <taxon>Pseudomonadati</taxon>
        <taxon>Bacteroidota</taxon>
        <taxon>Bacteroidia</taxon>
        <taxon>Bacteroidales</taxon>
        <taxon>Porphyromonadaceae</taxon>
        <taxon>Porphyromonas</taxon>
    </lineage>
</organism>
<evidence type="ECO:0000313" key="3">
    <source>
        <dbReference type="Proteomes" id="UP000190121"/>
    </source>
</evidence>
<sequence>MKKVIYLASSAFIMLAVAVSSCKKEPKKNPDPNPNPNQEQMIAKTMTVDATSYAKWVYVSLKKGEVVEVTNPKEDLSWDIAFHRFDVRLNGGESGKGMGAALKSNASGKKTPLKDAGAPPAEGWQVDALVDITTSFNPGGGNHSSSVEKQGANEVISGKKKGGLPSGGWIDVSMQMGPSYKLSHDIYFVKLADGSMARIKLTDFFDAKLKPGHVKFSYEYPVK</sequence>
<keyword evidence="3" id="KW-1185">Reference proteome</keyword>
<evidence type="ECO:0000313" key="2">
    <source>
        <dbReference type="EMBL" id="SJZ84111.1"/>
    </source>
</evidence>
<dbReference type="Proteomes" id="UP000190121">
    <property type="component" value="Unassembled WGS sequence"/>
</dbReference>